<dbReference type="Proteomes" id="UP000438429">
    <property type="component" value="Unassembled WGS sequence"/>
</dbReference>
<evidence type="ECO:0000313" key="1">
    <source>
        <dbReference type="EMBL" id="KAF0026818.1"/>
    </source>
</evidence>
<gene>
    <name evidence="1" type="ORF">F2P81_021555</name>
</gene>
<dbReference type="EMBL" id="VEVO01000019">
    <property type="protein sequence ID" value="KAF0026818.1"/>
    <property type="molecule type" value="Genomic_DNA"/>
</dbReference>
<evidence type="ECO:0000313" key="2">
    <source>
        <dbReference type="Proteomes" id="UP000438429"/>
    </source>
</evidence>
<protein>
    <submittedName>
        <fullName evidence="1">Uncharacterized protein</fullName>
    </submittedName>
</protein>
<accession>A0A6A4S3S6</accession>
<dbReference type="AlphaFoldDB" id="A0A6A4S3S6"/>
<name>A0A6A4S3S6_SCOMX</name>
<organism evidence="1 2">
    <name type="scientific">Scophthalmus maximus</name>
    <name type="common">Turbot</name>
    <name type="synonym">Psetta maxima</name>
    <dbReference type="NCBI Taxonomy" id="52904"/>
    <lineage>
        <taxon>Eukaryota</taxon>
        <taxon>Metazoa</taxon>
        <taxon>Chordata</taxon>
        <taxon>Craniata</taxon>
        <taxon>Vertebrata</taxon>
        <taxon>Euteleostomi</taxon>
        <taxon>Actinopterygii</taxon>
        <taxon>Neopterygii</taxon>
        <taxon>Teleostei</taxon>
        <taxon>Neoteleostei</taxon>
        <taxon>Acanthomorphata</taxon>
        <taxon>Carangaria</taxon>
        <taxon>Pleuronectiformes</taxon>
        <taxon>Pleuronectoidei</taxon>
        <taxon>Scophthalmidae</taxon>
        <taxon>Scophthalmus</taxon>
    </lineage>
</organism>
<sequence length="150" mass="16814">MQLTEYKYEYIDDIHIHREPRGRKSQRAAAEGQTRVPVFKVRQQQREIIKNDARPTPAAVTTYNNNNPAVWSTNRPAQIPRIRRNLRRFHCAKSSRSLSVSERCSSAALELCSSGALPLSRRTCPRSGCSAVGGHNEAVMGLFLLGGLPR</sequence>
<reference evidence="1 2" key="1">
    <citation type="submission" date="2019-06" db="EMBL/GenBank/DDBJ databases">
        <title>Draft genomes of female and male turbot (Scophthalmus maximus).</title>
        <authorList>
            <person name="Xu H."/>
            <person name="Xu X.-W."/>
            <person name="Shao C."/>
            <person name="Chen S."/>
        </authorList>
    </citation>
    <scope>NUCLEOTIDE SEQUENCE [LARGE SCALE GENOMIC DNA]</scope>
    <source>
        <strain evidence="1">Ysfricsl-2016a</strain>
        <tissue evidence="1">Blood</tissue>
    </source>
</reference>
<proteinExistence type="predicted"/>
<comment type="caution">
    <text evidence="1">The sequence shown here is derived from an EMBL/GenBank/DDBJ whole genome shotgun (WGS) entry which is preliminary data.</text>
</comment>